<dbReference type="RefSeq" id="WP_079715181.1">
    <property type="nucleotide sequence ID" value="NZ_FUYS01000001.1"/>
</dbReference>
<keyword evidence="2" id="KW-1003">Cell membrane</keyword>
<feature type="transmembrane region" description="Helical" evidence="6">
    <location>
        <begin position="38"/>
        <end position="58"/>
    </location>
</feature>
<dbReference type="Pfam" id="PF03706">
    <property type="entry name" value="LPG_synthase_TM"/>
    <property type="match status" value="1"/>
</dbReference>
<comment type="subcellular location">
    <subcellularLocation>
        <location evidence="1">Cell membrane</location>
        <topology evidence="1">Multi-pass membrane protein</topology>
    </subcellularLocation>
</comment>
<dbReference type="GO" id="GO:0005886">
    <property type="term" value="C:plasma membrane"/>
    <property type="evidence" value="ECO:0007669"/>
    <property type="project" value="UniProtKB-SubCell"/>
</dbReference>
<protein>
    <submittedName>
        <fullName evidence="7">Lysylphosphatidylglycerol synthase TM region</fullName>
    </submittedName>
</protein>
<sequence>MNSKLYKMIFLLIGLATMGYMVYQLGVGVIWENIRKTGVWFIPIIGSWLVIYIMNALGFRAIILERGKPDTQLPFLRILRLTISGYAINYVTPFVALGGEPYRMMELKPALGAAKASSSVLLYSLMHMFSHIVFWLLSILLIIFLLPWNALLISCSVVILMIGGGLCIGFSKVYKKGFTMSILRQLGRWPLIGQRVNRFAIGQASVLQEIDRHIITLYSQRRASFYRSLAWEFAARIVGCAEIYFTAKAIGLGMSMGEALVVSSASSLFANVLFFFPMQLGTREGGLALALQAVGMAGSAGIFIGIVTRIREIIWIFIGLALMGPTKKMSKVPALALADNSINEK</sequence>
<evidence type="ECO:0000256" key="5">
    <source>
        <dbReference type="ARBA" id="ARBA00023136"/>
    </source>
</evidence>
<feature type="transmembrane region" description="Helical" evidence="6">
    <location>
        <begin position="151"/>
        <end position="174"/>
    </location>
</feature>
<evidence type="ECO:0000256" key="3">
    <source>
        <dbReference type="ARBA" id="ARBA00022692"/>
    </source>
</evidence>
<feature type="transmembrane region" description="Helical" evidence="6">
    <location>
        <begin position="6"/>
        <end position="31"/>
    </location>
</feature>
<name>A0A1T5A1L6_9SPHI</name>
<feature type="transmembrane region" description="Helical" evidence="6">
    <location>
        <begin position="259"/>
        <end position="280"/>
    </location>
</feature>
<evidence type="ECO:0000256" key="1">
    <source>
        <dbReference type="ARBA" id="ARBA00004651"/>
    </source>
</evidence>
<dbReference type="OrthoDB" id="9774820at2"/>
<proteinExistence type="predicted"/>
<evidence type="ECO:0000256" key="4">
    <source>
        <dbReference type="ARBA" id="ARBA00022989"/>
    </source>
</evidence>
<evidence type="ECO:0000313" key="7">
    <source>
        <dbReference type="EMBL" id="SKB28868.1"/>
    </source>
</evidence>
<evidence type="ECO:0000256" key="2">
    <source>
        <dbReference type="ARBA" id="ARBA00022475"/>
    </source>
</evidence>
<keyword evidence="3 6" id="KW-0812">Transmembrane</keyword>
<gene>
    <name evidence="7" type="ORF">SAMN05660226_00450</name>
</gene>
<dbReference type="PANTHER" id="PTHR39087">
    <property type="entry name" value="UPF0104 MEMBRANE PROTEIN MJ1595"/>
    <property type="match status" value="1"/>
</dbReference>
<dbReference type="Proteomes" id="UP000190541">
    <property type="component" value="Unassembled WGS sequence"/>
</dbReference>
<keyword evidence="4 6" id="KW-1133">Transmembrane helix</keyword>
<dbReference type="STRING" id="623280.SAMN05660226_00450"/>
<dbReference type="InterPro" id="IPR022791">
    <property type="entry name" value="L-PG_synthase/AglD"/>
</dbReference>
<keyword evidence="5 6" id="KW-0472">Membrane</keyword>
<evidence type="ECO:0000256" key="6">
    <source>
        <dbReference type="SAM" id="Phobius"/>
    </source>
</evidence>
<organism evidence="7 8">
    <name type="scientific">Parapedobacter luteus</name>
    <dbReference type="NCBI Taxonomy" id="623280"/>
    <lineage>
        <taxon>Bacteria</taxon>
        <taxon>Pseudomonadati</taxon>
        <taxon>Bacteroidota</taxon>
        <taxon>Sphingobacteriia</taxon>
        <taxon>Sphingobacteriales</taxon>
        <taxon>Sphingobacteriaceae</taxon>
        <taxon>Parapedobacter</taxon>
    </lineage>
</organism>
<reference evidence="7 8" key="1">
    <citation type="submission" date="2017-02" db="EMBL/GenBank/DDBJ databases">
        <authorList>
            <person name="Peterson S.W."/>
        </authorList>
    </citation>
    <scope>NUCLEOTIDE SEQUENCE [LARGE SCALE GENOMIC DNA]</scope>
    <source>
        <strain evidence="7 8">DSM 22899</strain>
    </source>
</reference>
<feature type="transmembrane region" description="Helical" evidence="6">
    <location>
        <begin position="78"/>
        <end position="99"/>
    </location>
</feature>
<dbReference type="PANTHER" id="PTHR39087:SF2">
    <property type="entry name" value="UPF0104 MEMBRANE PROTEIN MJ1595"/>
    <property type="match status" value="1"/>
</dbReference>
<accession>A0A1T5A1L6</accession>
<keyword evidence="8" id="KW-1185">Reference proteome</keyword>
<feature type="transmembrane region" description="Helical" evidence="6">
    <location>
        <begin position="120"/>
        <end position="145"/>
    </location>
</feature>
<dbReference type="AlphaFoldDB" id="A0A1T5A1L6"/>
<dbReference type="EMBL" id="FUYS01000001">
    <property type="protein sequence ID" value="SKB28868.1"/>
    <property type="molecule type" value="Genomic_DNA"/>
</dbReference>
<evidence type="ECO:0000313" key="8">
    <source>
        <dbReference type="Proteomes" id="UP000190541"/>
    </source>
</evidence>